<feature type="compositionally biased region" description="Low complexity" evidence="1">
    <location>
        <begin position="146"/>
        <end position="158"/>
    </location>
</feature>
<protein>
    <submittedName>
        <fullName evidence="2">G5381 protein</fullName>
    </submittedName>
</protein>
<gene>
    <name evidence="2" type="primary">g5381</name>
    <name evidence="2" type="ORF">VP750_LOCUS4603</name>
</gene>
<evidence type="ECO:0000313" key="2">
    <source>
        <dbReference type="EMBL" id="CAL5222944.1"/>
    </source>
</evidence>
<accession>A0ABP1FUY7</accession>
<feature type="compositionally biased region" description="Low complexity" evidence="1">
    <location>
        <begin position="21"/>
        <end position="41"/>
    </location>
</feature>
<comment type="caution">
    <text evidence="2">The sequence shown here is derived from an EMBL/GenBank/DDBJ whole genome shotgun (WGS) entry which is preliminary data.</text>
</comment>
<proteinExistence type="predicted"/>
<evidence type="ECO:0000313" key="3">
    <source>
        <dbReference type="Proteomes" id="UP001497392"/>
    </source>
</evidence>
<evidence type="ECO:0000256" key="1">
    <source>
        <dbReference type="SAM" id="MobiDB-lite"/>
    </source>
</evidence>
<dbReference type="Proteomes" id="UP001497392">
    <property type="component" value="Unassembled WGS sequence"/>
</dbReference>
<feature type="compositionally biased region" description="Acidic residues" evidence="1">
    <location>
        <begin position="159"/>
        <end position="169"/>
    </location>
</feature>
<feature type="region of interest" description="Disordered" evidence="1">
    <location>
        <begin position="19"/>
        <end position="78"/>
    </location>
</feature>
<feature type="region of interest" description="Disordered" evidence="1">
    <location>
        <begin position="146"/>
        <end position="172"/>
    </location>
</feature>
<keyword evidence="3" id="KW-1185">Reference proteome</keyword>
<organism evidence="2 3">
    <name type="scientific">Coccomyxa viridis</name>
    <dbReference type="NCBI Taxonomy" id="1274662"/>
    <lineage>
        <taxon>Eukaryota</taxon>
        <taxon>Viridiplantae</taxon>
        <taxon>Chlorophyta</taxon>
        <taxon>core chlorophytes</taxon>
        <taxon>Trebouxiophyceae</taxon>
        <taxon>Trebouxiophyceae incertae sedis</taxon>
        <taxon>Coccomyxaceae</taxon>
        <taxon>Coccomyxa</taxon>
    </lineage>
</organism>
<name>A0ABP1FUY7_9CHLO</name>
<dbReference type="EMBL" id="CAXHTA020000007">
    <property type="protein sequence ID" value="CAL5222944.1"/>
    <property type="molecule type" value="Genomic_DNA"/>
</dbReference>
<reference evidence="2 3" key="1">
    <citation type="submission" date="2024-06" db="EMBL/GenBank/DDBJ databases">
        <authorList>
            <person name="Kraege A."/>
            <person name="Thomma B."/>
        </authorList>
    </citation>
    <scope>NUCLEOTIDE SEQUENCE [LARGE SCALE GENOMIC DNA]</scope>
</reference>
<sequence length="705" mass="75608">MASPLRASLGTEANAAADVLSGPSSASAAAAARSKQPASASTHPLSAARSGAKGLRLSAPAAKAAASPSGTGNAAPAARAHATAAPAGGTSGAAAKSVQVAAPAAAAAEAVFQAQPASSASQDGSMGASTSSADTGFASARPAWVAGRARSAGPGSSSEDSDESDEEEPVHEGLNAWTARQAQPVTPVEVPPMKPVAASMLHPDPRTRPVLMHLGTLQLPFKVKAPYNIPELQRRLLPFGAYVPFHGVTDWEHIRALATRLHLDSRYSFLEFLPLPVPFVSDAGLPARVFPVTVISSDGRAKPITFGLIIEEDMAWKDAAKAARKHPLAACNTEEEIVFLACHPRASPCNASLNHVTDGKKMHRKPSDAECMKGYVVMRIPKTARAGNKPIRVLINNQTGEYDEDGVGDEIAFDVLLPLSSEEVQGGHAACDAIGQQLLEALKPYRKEGAPDREPQECFTLLRCQSQGYPQRQGDYWREGDKNANFTTRRNRPMNLEGEQLVHIIARWSAVGLALFHTDAWDTPEVHPSAAADILAGTKQRLKLEILPAASEGEGTFQIEIFISRRKEPQRRGSTCFGTILNTVHKEYPAKVPATQKRSKAKAQPTGYPLENTMELLTRKNPDARAMYKDMKEWKDRQKGVKLGVTTLMKMLQAGERPAAPQPAELTVQLHPYQQQALQFMLDNECLGRGSQSHFWVPCETTSGE</sequence>
<feature type="compositionally biased region" description="Low complexity" evidence="1">
    <location>
        <begin position="58"/>
        <end position="78"/>
    </location>
</feature>